<dbReference type="EMBL" id="UYWW01004419">
    <property type="protein sequence ID" value="VDM13497.1"/>
    <property type="molecule type" value="Genomic_DNA"/>
</dbReference>
<evidence type="ECO:0000313" key="2">
    <source>
        <dbReference type="Proteomes" id="UP000270924"/>
    </source>
</evidence>
<dbReference type="Proteomes" id="UP000270924">
    <property type="component" value="Unassembled WGS sequence"/>
</dbReference>
<name>A0A3P7EAA6_WUCBA</name>
<reference evidence="1 2" key="1">
    <citation type="submission" date="2018-11" db="EMBL/GenBank/DDBJ databases">
        <authorList>
            <consortium name="Pathogen Informatics"/>
        </authorList>
    </citation>
    <scope>NUCLEOTIDE SEQUENCE [LARGE SCALE GENOMIC DNA]</scope>
</reference>
<dbReference type="AlphaFoldDB" id="A0A3P7EAA6"/>
<organism evidence="1 2">
    <name type="scientific">Wuchereria bancrofti</name>
    <dbReference type="NCBI Taxonomy" id="6293"/>
    <lineage>
        <taxon>Eukaryota</taxon>
        <taxon>Metazoa</taxon>
        <taxon>Ecdysozoa</taxon>
        <taxon>Nematoda</taxon>
        <taxon>Chromadorea</taxon>
        <taxon>Rhabditida</taxon>
        <taxon>Spirurina</taxon>
        <taxon>Spiruromorpha</taxon>
        <taxon>Filarioidea</taxon>
        <taxon>Onchocercidae</taxon>
        <taxon>Wuchereria</taxon>
    </lineage>
</organism>
<dbReference type="InParanoid" id="A0A3P7EAA6"/>
<accession>A0A3P7EAA6</accession>
<sequence length="59" mass="7090">MNTMSFKGQLRRDKRYDNDDITMGLMLRDWCLKVPTTLRRHIPNSASSYRFCQNFVLFT</sequence>
<evidence type="ECO:0000313" key="1">
    <source>
        <dbReference type="EMBL" id="VDM13497.1"/>
    </source>
</evidence>
<proteinExistence type="predicted"/>
<gene>
    <name evidence="1" type="ORF">WBA_LOCUS6883</name>
</gene>
<protein>
    <submittedName>
        <fullName evidence="1">Uncharacterized protein</fullName>
    </submittedName>
</protein>
<feature type="non-terminal residue" evidence="1">
    <location>
        <position position="59"/>
    </location>
</feature>
<keyword evidence="2" id="KW-1185">Reference proteome</keyword>